<keyword evidence="6 7" id="KW-0472">Membrane</keyword>
<dbReference type="CDD" id="cd06261">
    <property type="entry name" value="TM_PBP2"/>
    <property type="match status" value="1"/>
</dbReference>
<proteinExistence type="inferred from homology"/>
<keyword evidence="10" id="KW-1185">Reference proteome</keyword>
<dbReference type="PROSITE" id="PS50928">
    <property type="entry name" value="ABC_TM1"/>
    <property type="match status" value="1"/>
</dbReference>
<comment type="caution">
    <text evidence="9">The sequence shown here is derived from an EMBL/GenBank/DDBJ whole genome shotgun (WGS) entry which is preliminary data.</text>
</comment>
<dbReference type="InterPro" id="IPR025966">
    <property type="entry name" value="OppC_N"/>
</dbReference>
<evidence type="ECO:0000256" key="1">
    <source>
        <dbReference type="ARBA" id="ARBA00004651"/>
    </source>
</evidence>
<dbReference type="Proteomes" id="UP000647491">
    <property type="component" value="Unassembled WGS sequence"/>
</dbReference>
<dbReference type="RefSeq" id="WP_022272505.1">
    <property type="nucleotide sequence ID" value="NZ_JACRTJ010000008.1"/>
</dbReference>
<keyword evidence="4 7" id="KW-0812">Transmembrane</keyword>
<dbReference type="PANTHER" id="PTHR43386:SF1">
    <property type="entry name" value="D,D-DIPEPTIDE TRANSPORT SYSTEM PERMEASE PROTEIN DDPC-RELATED"/>
    <property type="match status" value="1"/>
</dbReference>
<protein>
    <submittedName>
        <fullName evidence="9">ABC transporter permease</fullName>
    </submittedName>
</protein>
<evidence type="ECO:0000259" key="8">
    <source>
        <dbReference type="PROSITE" id="PS50928"/>
    </source>
</evidence>
<sequence>MATTNNSAAQAGTATKKRGQFKETWRRLKKNRMAMIGLTVVVFLVLISIFADVLFDYDTVVIKQNTQIRLQGPSAEHWLGTDEFGRDILARLVHGSRVSLSVGVVAVSISLVLGGSLGAAAGFYGGTIDNVIMRFMDILLAVPSLLLSITIVSALGPSIINLMLAIAISSLPGYARIVRASVLTVKDQEFVEAAKCIGANNFEIILSHIIPNCMAPIIVQVSLKVASAILSTSGLSFLGLGVKAPTPEWGAMLSGGRAYLRNAPHLTIFPGIAIIITILSLNLLGDGLRDALDPKLKK</sequence>
<dbReference type="InterPro" id="IPR000515">
    <property type="entry name" value="MetI-like"/>
</dbReference>
<feature type="transmembrane region" description="Helical" evidence="7">
    <location>
        <begin position="100"/>
        <end position="123"/>
    </location>
</feature>
<evidence type="ECO:0000313" key="10">
    <source>
        <dbReference type="Proteomes" id="UP000647491"/>
    </source>
</evidence>
<feature type="transmembrane region" description="Helical" evidence="7">
    <location>
        <begin position="34"/>
        <end position="55"/>
    </location>
</feature>
<evidence type="ECO:0000313" key="9">
    <source>
        <dbReference type="EMBL" id="MBC8598328.1"/>
    </source>
</evidence>
<feature type="transmembrane region" description="Helical" evidence="7">
    <location>
        <begin position="266"/>
        <end position="285"/>
    </location>
</feature>
<reference evidence="9 10" key="1">
    <citation type="submission" date="2020-08" db="EMBL/GenBank/DDBJ databases">
        <title>Genome public.</title>
        <authorList>
            <person name="Liu C."/>
            <person name="Sun Q."/>
        </authorList>
    </citation>
    <scope>NUCLEOTIDE SEQUENCE [LARGE SCALE GENOMIC DNA]</scope>
    <source>
        <strain evidence="9 10">BX10</strain>
    </source>
</reference>
<organism evidence="9 10">
    <name type="scientific">Enterocloster hominis</name>
    <name type="common">ex Liu et al. 2021</name>
    <dbReference type="NCBI Taxonomy" id="2763663"/>
    <lineage>
        <taxon>Bacteria</taxon>
        <taxon>Bacillati</taxon>
        <taxon>Bacillota</taxon>
        <taxon>Clostridia</taxon>
        <taxon>Lachnospirales</taxon>
        <taxon>Lachnospiraceae</taxon>
        <taxon>Enterocloster</taxon>
    </lineage>
</organism>
<keyword evidence="2 7" id="KW-0813">Transport</keyword>
<dbReference type="PANTHER" id="PTHR43386">
    <property type="entry name" value="OLIGOPEPTIDE TRANSPORT SYSTEM PERMEASE PROTEIN APPC"/>
    <property type="match status" value="1"/>
</dbReference>
<dbReference type="Pfam" id="PF12911">
    <property type="entry name" value="OppC_N"/>
    <property type="match status" value="1"/>
</dbReference>
<evidence type="ECO:0000256" key="4">
    <source>
        <dbReference type="ARBA" id="ARBA00022692"/>
    </source>
</evidence>
<accession>A0ABR7NQF0</accession>
<comment type="similarity">
    <text evidence="7">Belongs to the binding-protein-dependent transport system permease family.</text>
</comment>
<dbReference type="Gene3D" id="1.10.3720.10">
    <property type="entry name" value="MetI-like"/>
    <property type="match status" value="1"/>
</dbReference>
<comment type="subcellular location">
    <subcellularLocation>
        <location evidence="1 7">Cell membrane</location>
        <topology evidence="1 7">Multi-pass membrane protein</topology>
    </subcellularLocation>
</comment>
<evidence type="ECO:0000256" key="3">
    <source>
        <dbReference type="ARBA" id="ARBA00022475"/>
    </source>
</evidence>
<dbReference type="SUPFAM" id="SSF161098">
    <property type="entry name" value="MetI-like"/>
    <property type="match status" value="1"/>
</dbReference>
<gene>
    <name evidence="9" type="ORF">H8708_03635</name>
</gene>
<evidence type="ECO:0000256" key="6">
    <source>
        <dbReference type="ARBA" id="ARBA00023136"/>
    </source>
</evidence>
<dbReference type="EMBL" id="JACRTJ010000008">
    <property type="protein sequence ID" value="MBC8598328.1"/>
    <property type="molecule type" value="Genomic_DNA"/>
</dbReference>
<feature type="transmembrane region" description="Helical" evidence="7">
    <location>
        <begin position="135"/>
        <end position="153"/>
    </location>
</feature>
<evidence type="ECO:0000256" key="7">
    <source>
        <dbReference type="RuleBase" id="RU363032"/>
    </source>
</evidence>
<keyword evidence="3" id="KW-1003">Cell membrane</keyword>
<evidence type="ECO:0000256" key="5">
    <source>
        <dbReference type="ARBA" id="ARBA00022989"/>
    </source>
</evidence>
<evidence type="ECO:0000256" key="2">
    <source>
        <dbReference type="ARBA" id="ARBA00022448"/>
    </source>
</evidence>
<dbReference type="InterPro" id="IPR050366">
    <property type="entry name" value="BP-dependent_transpt_permease"/>
</dbReference>
<feature type="domain" description="ABC transmembrane type-1" evidence="8">
    <location>
        <begin position="96"/>
        <end position="285"/>
    </location>
</feature>
<dbReference type="InterPro" id="IPR035906">
    <property type="entry name" value="MetI-like_sf"/>
</dbReference>
<name>A0ABR7NQF0_9FIRM</name>
<dbReference type="Pfam" id="PF00528">
    <property type="entry name" value="BPD_transp_1"/>
    <property type="match status" value="1"/>
</dbReference>
<keyword evidence="5 7" id="KW-1133">Transmembrane helix</keyword>